<name>A0A914CU32_9BILA</name>
<keyword evidence="1" id="KW-1185">Reference proteome</keyword>
<dbReference type="WBParaSite" id="ACRNAN_scaffold14664.g7655.t1">
    <property type="protein sequence ID" value="ACRNAN_scaffold14664.g7655.t1"/>
    <property type="gene ID" value="ACRNAN_scaffold14664.g7655"/>
</dbReference>
<dbReference type="Proteomes" id="UP000887540">
    <property type="component" value="Unplaced"/>
</dbReference>
<evidence type="ECO:0000313" key="2">
    <source>
        <dbReference type="WBParaSite" id="ACRNAN_scaffold14664.g7655.t1"/>
    </source>
</evidence>
<organism evidence="1 2">
    <name type="scientific">Acrobeloides nanus</name>
    <dbReference type="NCBI Taxonomy" id="290746"/>
    <lineage>
        <taxon>Eukaryota</taxon>
        <taxon>Metazoa</taxon>
        <taxon>Ecdysozoa</taxon>
        <taxon>Nematoda</taxon>
        <taxon>Chromadorea</taxon>
        <taxon>Rhabditida</taxon>
        <taxon>Tylenchina</taxon>
        <taxon>Cephalobomorpha</taxon>
        <taxon>Cephaloboidea</taxon>
        <taxon>Cephalobidae</taxon>
        <taxon>Acrobeloides</taxon>
    </lineage>
</organism>
<reference evidence="2" key="1">
    <citation type="submission" date="2022-11" db="UniProtKB">
        <authorList>
            <consortium name="WormBaseParasite"/>
        </authorList>
    </citation>
    <scope>IDENTIFICATION</scope>
</reference>
<accession>A0A914CU32</accession>
<evidence type="ECO:0000313" key="1">
    <source>
        <dbReference type="Proteomes" id="UP000887540"/>
    </source>
</evidence>
<sequence length="43" mass="4921">MSLRRKHHFADCVTSSTTSPGRPMYRYFVENVTSTTATLSRLN</sequence>
<dbReference type="AlphaFoldDB" id="A0A914CU32"/>
<protein>
    <submittedName>
        <fullName evidence="2">Uncharacterized protein</fullName>
    </submittedName>
</protein>
<proteinExistence type="predicted"/>